<dbReference type="InterPro" id="IPR001917">
    <property type="entry name" value="Aminotrans_II_pyridoxalP_BS"/>
</dbReference>
<sequence length="352" mass="37998">MADFFRPDLNDLPAYVAGRNPDDPGVIKVASNEMPFPTLSGVSAALAGRLGDLGRYPDWGSAALKEAIAAFHQTSVANVAVGNGSSALIEKFLQAVCTPGGEVVFPWRSFEAYPIAIRVAGGVPVKVPLRDDGRLDLARMLDAITARTRAVLVCTPNNPTGAALHHGELHRFLRSVPREIPVLIDEAYVDFLEMDDPVRGVELSREFPNAISLRTFSKAYGLAGLRIGYAVGMEGVVAGLDKVATPFSVNTLAQTAATAALQQRGEVERRVGIIKAERAKLVSALRALEWDGPDPQGNFIWFGLGEESERFARRCESEKIIVRTFAGEGVRVTVAGPEASLRIVRAYRAFRS</sequence>
<dbReference type="InterPro" id="IPR004839">
    <property type="entry name" value="Aminotransferase_I/II_large"/>
</dbReference>
<dbReference type="GO" id="GO:0000105">
    <property type="term" value="P:L-histidine biosynthetic process"/>
    <property type="evidence" value="ECO:0007669"/>
    <property type="project" value="UniProtKB-UniRule"/>
</dbReference>
<keyword evidence="6" id="KW-0028">Amino-acid biosynthesis</keyword>
<dbReference type="PROSITE" id="PS00599">
    <property type="entry name" value="AA_TRANSFER_CLASS_2"/>
    <property type="match status" value="1"/>
</dbReference>
<dbReference type="GO" id="GO:0030170">
    <property type="term" value="F:pyridoxal phosphate binding"/>
    <property type="evidence" value="ECO:0007669"/>
    <property type="project" value="InterPro"/>
</dbReference>
<keyword evidence="5 6" id="KW-0663">Pyridoxal phosphate</keyword>
<evidence type="ECO:0000256" key="2">
    <source>
        <dbReference type="ARBA" id="ARBA00011738"/>
    </source>
</evidence>
<dbReference type="EMBL" id="CP063213">
    <property type="protein sequence ID" value="QOR45797.1"/>
    <property type="molecule type" value="Genomic_DNA"/>
</dbReference>
<evidence type="ECO:0000313" key="8">
    <source>
        <dbReference type="EMBL" id="QOR45797.1"/>
    </source>
</evidence>
<dbReference type="InterPro" id="IPR015424">
    <property type="entry name" value="PyrdxlP-dep_Trfase"/>
</dbReference>
<evidence type="ECO:0000259" key="7">
    <source>
        <dbReference type="Pfam" id="PF00155"/>
    </source>
</evidence>
<gene>
    <name evidence="6" type="primary">hisC</name>
    <name evidence="8" type="ORF">INS88_00730</name>
</gene>
<dbReference type="HAMAP" id="MF_01023">
    <property type="entry name" value="HisC_aminotrans_2"/>
    <property type="match status" value="1"/>
</dbReference>
<comment type="catalytic activity">
    <reaction evidence="6">
        <text>L-histidinol phosphate + 2-oxoglutarate = 3-(imidazol-4-yl)-2-oxopropyl phosphate + L-glutamate</text>
        <dbReference type="Rhea" id="RHEA:23744"/>
        <dbReference type="ChEBI" id="CHEBI:16810"/>
        <dbReference type="ChEBI" id="CHEBI:29985"/>
        <dbReference type="ChEBI" id="CHEBI:57766"/>
        <dbReference type="ChEBI" id="CHEBI:57980"/>
        <dbReference type="EC" id="2.6.1.9"/>
    </reaction>
</comment>
<keyword evidence="4 6" id="KW-0808">Transferase</keyword>
<dbReference type="AlphaFoldDB" id="A0A7M1QX99"/>
<dbReference type="GO" id="GO:0004400">
    <property type="term" value="F:histidinol-phosphate transaminase activity"/>
    <property type="evidence" value="ECO:0007669"/>
    <property type="project" value="UniProtKB-UniRule"/>
</dbReference>
<dbReference type="Pfam" id="PF00155">
    <property type="entry name" value="Aminotran_1_2"/>
    <property type="match status" value="1"/>
</dbReference>
<dbReference type="CDD" id="cd00609">
    <property type="entry name" value="AAT_like"/>
    <property type="match status" value="1"/>
</dbReference>
<dbReference type="InterPro" id="IPR015422">
    <property type="entry name" value="PyrdxlP-dep_Trfase_small"/>
</dbReference>
<evidence type="ECO:0000256" key="3">
    <source>
        <dbReference type="ARBA" id="ARBA00022576"/>
    </source>
</evidence>
<dbReference type="NCBIfam" id="NF002878">
    <property type="entry name" value="PRK03321.1"/>
    <property type="match status" value="1"/>
</dbReference>
<dbReference type="InterPro" id="IPR050106">
    <property type="entry name" value="HistidinolP_aminotransfase"/>
</dbReference>
<name>A0A7M1QX99_9ACTO</name>
<dbReference type="PANTHER" id="PTHR43643">
    <property type="entry name" value="HISTIDINOL-PHOSPHATE AMINOTRANSFERASE 2"/>
    <property type="match status" value="1"/>
</dbReference>
<dbReference type="InterPro" id="IPR024892">
    <property type="entry name" value="ArAT"/>
</dbReference>
<comment type="similarity">
    <text evidence="6">Belongs to the class-II pyridoxal-phosphate-dependent aminotransferase family. Histidinol-phosphate aminotransferase subfamily.</text>
</comment>
<evidence type="ECO:0000313" key="9">
    <source>
        <dbReference type="Proteomes" id="UP000595053"/>
    </source>
</evidence>
<comment type="pathway">
    <text evidence="6">Amino-acid biosynthesis; L-histidine biosynthesis; L-histidine from 5-phospho-alpha-D-ribose 1-diphosphate: step 7/9.</text>
</comment>
<proteinExistence type="inferred from homology"/>
<dbReference type="UniPathway" id="UPA00031">
    <property type="reaction ID" value="UER00012"/>
</dbReference>
<dbReference type="InterPro" id="IPR015421">
    <property type="entry name" value="PyrdxlP-dep_Trfase_major"/>
</dbReference>
<evidence type="ECO:0000256" key="4">
    <source>
        <dbReference type="ARBA" id="ARBA00022679"/>
    </source>
</evidence>
<dbReference type="Proteomes" id="UP000595053">
    <property type="component" value="Chromosome"/>
</dbReference>
<dbReference type="RefSeq" id="WP_193326515.1">
    <property type="nucleotide sequence ID" value="NZ_CP053291.1"/>
</dbReference>
<dbReference type="EC" id="2.6.1.9" evidence="6"/>
<keyword evidence="9" id="KW-1185">Reference proteome</keyword>
<keyword evidence="3 6" id="KW-0032">Aminotransferase</keyword>
<dbReference type="SUPFAM" id="SSF53383">
    <property type="entry name" value="PLP-dependent transferases"/>
    <property type="match status" value="1"/>
</dbReference>
<organism evidence="8 9">
    <name type="scientific">Trueperella pecoris</name>
    <dbReference type="NCBI Taxonomy" id="2733571"/>
    <lineage>
        <taxon>Bacteria</taxon>
        <taxon>Bacillati</taxon>
        <taxon>Actinomycetota</taxon>
        <taxon>Actinomycetes</taxon>
        <taxon>Actinomycetales</taxon>
        <taxon>Actinomycetaceae</taxon>
        <taxon>Trueperella</taxon>
    </lineage>
</organism>
<dbReference type="Gene3D" id="3.90.1150.10">
    <property type="entry name" value="Aspartate Aminotransferase, domain 1"/>
    <property type="match status" value="1"/>
</dbReference>
<accession>A0A7M1QX99</accession>
<reference evidence="8 9" key="1">
    <citation type="submission" date="2020-10" db="EMBL/GenBank/DDBJ databases">
        <title>Trueperella pecoris sp. nov. isolated from bovine and porcine specimens.</title>
        <authorList>
            <person name="Schoenecker L."/>
            <person name="Schnydrig P."/>
            <person name="Brodard I."/>
            <person name="Thomann A."/>
            <person name="Hemphill A."/>
            <person name="Rodriguez-Campos S."/>
            <person name="Perreten V."/>
            <person name="Jores J."/>
            <person name="Kittl S."/>
        </authorList>
    </citation>
    <scope>NUCLEOTIDE SEQUENCE [LARGE SCALE GENOMIC DNA]</scope>
    <source>
        <strain evidence="8 9">15A0121</strain>
    </source>
</reference>
<feature type="modified residue" description="N6-(pyridoxal phosphate)lysine" evidence="6">
    <location>
        <position position="218"/>
    </location>
</feature>
<keyword evidence="6" id="KW-0368">Histidine biosynthesis</keyword>
<comment type="cofactor">
    <cofactor evidence="1 6">
        <name>pyridoxal 5'-phosphate</name>
        <dbReference type="ChEBI" id="CHEBI:597326"/>
    </cofactor>
</comment>
<comment type="subunit">
    <text evidence="2 6">Homodimer.</text>
</comment>
<evidence type="ECO:0000256" key="1">
    <source>
        <dbReference type="ARBA" id="ARBA00001933"/>
    </source>
</evidence>
<dbReference type="InterPro" id="IPR005861">
    <property type="entry name" value="HisP_aminotrans"/>
</dbReference>
<dbReference type="Gene3D" id="3.40.640.10">
    <property type="entry name" value="Type I PLP-dependent aspartate aminotransferase-like (Major domain)"/>
    <property type="match status" value="1"/>
</dbReference>
<dbReference type="PANTHER" id="PTHR43643:SF3">
    <property type="entry name" value="HISTIDINOL-PHOSPHATE AMINOTRANSFERASE"/>
    <property type="match status" value="1"/>
</dbReference>
<evidence type="ECO:0000256" key="5">
    <source>
        <dbReference type="ARBA" id="ARBA00022898"/>
    </source>
</evidence>
<evidence type="ECO:0000256" key="6">
    <source>
        <dbReference type="HAMAP-Rule" id="MF_01023"/>
    </source>
</evidence>
<protein>
    <recommendedName>
        <fullName evidence="6">Histidinol-phosphate aminotransferase</fullName>
        <ecNumber evidence="6">2.6.1.9</ecNumber>
    </recommendedName>
    <alternativeName>
        <fullName evidence="6">Imidazole acetol-phosphate transaminase</fullName>
    </alternativeName>
</protein>
<feature type="domain" description="Aminotransferase class I/classII large" evidence="7">
    <location>
        <begin position="25"/>
        <end position="341"/>
    </location>
</feature>